<accession>A0A2Z4FPD5</accession>
<keyword evidence="2" id="KW-0547">Nucleotide-binding</keyword>
<sequence length="484" mass="52315">MISQDPEGRTDGAARVGELLGGRYRVESVIGYGALGMVLRARHITMGREVALKLLRPDISGHPAIRRRLIRQVHLAQNLYHPNNCRLLDFGQADGSLYLVMELLQGATLRTLIERGAPFSVGWVLDIGMQILDGLGEAHAQGQIHRNLKPRNIILLPRRRGGQQVKVMDYGLAASLDALPGQDPDDDREAEICGTAAYLAPETLVHQKSCKATDVYAVALMLLEMLTGQQTFRGDTLTEVLYSQIHTRAQLPPKLAWTTLGKALLAALNKHPGNRFVDADAFYEALDHASQTTATYFRLDLSDLAATDVAMPPEMLARMVRNQRARQKSNGNKGSGSDEDSDEAEPAAKPPLAPRPTRPSPNTQSLNPDTPSWGALMQLTSDISTPLPPPFPLPASHHASAPRTALRAQPAPPLRPPPAFARPANRSGVKDLVETIDAPKSAYLAAPIEGKPAAEDWLSHAGVVLIGLLLALAAFGVYLAISIS</sequence>
<dbReference type="Gene3D" id="3.30.200.20">
    <property type="entry name" value="Phosphorylase Kinase, domain 1"/>
    <property type="match status" value="1"/>
</dbReference>
<organism evidence="7 8">
    <name type="scientific">Bradymonas sediminis</name>
    <dbReference type="NCBI Taxonomy" id="1548548"/>
    <lineage>
        <taxon>Bacteria</taxon>
        <taxon>Deltaproteobacteria</taxon>
        <taxon>Bradymonadales</taxon>
        <taxon>Bradymonadaceae</taxon>
        <taxon>Bradymonas</taxon>
    </lineage>
</organism>
<proteinExistence type="predicted"/>
<dbReference type="EMBL" id="CP030032">
    <property type="protein sequence ID" value="AWV90859.1"/>
    <property type="molecule type" value="Genomic_DNA"/>
</dbReference>
<dbReference type="PROSITE" id="PS50011">
    <property type="entry name" value="PROTEIN_KINASE_DOM"/>
    <property type="match status" value="1"/>
</dbReference>
<feature type="compositionally biased region" description="Pro residues" evidence="5">
    <location>
        <begin position="410"/>
        <end position="420"/>
    </location>
</feature>
<feature type="compositionally biased region" description="Pro residues" evidence="5">
    <location>
        <begin position="348"/>
        <end position="359"/>
    </location>
</feature>
<evidence type="ECO:0000313" key="7">
    <source>
        <dbReference type="EMBL" id="AWV90859.1"/>
    </source>
</evidence>
<dbReference type="InterPro" id="IPR000719">
    <property type="entry name" value="Prot_kinase_dom"/>
</dbReference>
<dbReference type="KEGG" id="bsed:DN745_16640"/>
<evidence type="ECO:0000256" key="3">
    <source>
        <dbReference type="ARBA" id="ARBA00022777"/>
    </source>
</evidence>
<keyword evidence="3" id="KW-0418">Kinase</keyword>
<keyword evidence="8" id="KW-1185">Reference proteome</keyword>
<dbReference type="CDD" id="cd14014">
    <property type="entry name" value="STKc_PknB_like"/>
    <property type="match status" value="1"/>
</dbReference>
<dbReference type="Pfam" id="PF00069">
    <property type="entry name" value="Pkinase"/>
    <property type="match status" value="1"/>
</dbReference>
<dbReference type="GO" id="GO:0004674">
    <property type="term" value="F:protein serine/threonine kinase activity"/>
    <property type="evidence" value="ECO:0007669"/>
    <property type="project" value="TreeGrafter"/>
</dbReference>
<evidence type="ECO:0000256" key="1">
    <source>
        <dbReference type="ARBA" id="ARBA00022679"/>
    </source>
</evidence>
<evidence type="ECO:0000256" key="5">
    <source>
        <dbReference type="SAM" id="MobiDB-lite"/>
    </source>
</evidence>
<name>A0A2Z4FPD5_9DELT</name>
<evidence type="ECO:0000256" key="6">
    <source>
        <dbReference type="SAM" id="Phobius"/>
    </source>
</evidence>
<keyword evidence="6" id="KW-1133">Transmembrane helix</keyword>
<feature type="transmembrane region" description="Helical" evidence="6">
    <location>
        <begin position="457"/>
        <end position="481"/>
    </location>
</feature>
<dbReference type="PANTHER" id="PTHR43289:SF34">
    <property type="entry name" value="SERINE_THREONINE-PROTEIN KINASE YBDM-RELATED"/>
    <property type="match status" value="1"/>
</dbReference>
<feature type="region of interest" description="Disordered" evidence="5">
    <location>
        <begin position="322"/>
        <end position="426"/>
    </location>
</feature>
<dbReference type="InterPro" id="IPR011009">
    <property type="entry name" value="Kinase-like_dom_sf"/>
</dbReference>
<keyword evidence="6" id="KW-0472">Membrane</keyword>
<dbReference type="PANTHER" id="PTHR43289">
    <property type="entry name" value="MITOGEN-ACTIVATED PROTEIN KINASE KINASE KINASE 20-RELATED"/>
    <property type="match status" value="1"/>
</dbReference>
<evidence type="ECO:0000313" key="8">
    <source>
        <dbReference type="Proteomes" id="UP000249799"/>
    </source>
</evidence>
<dbReference type="Proteomes" id="UP000249799">
    <property type="component" value="Chromosome"/>
</dbReference>
<protein>
    <submittedName>
        <fullName evidence="7">Uncharacterized protein</fullName>
    </submittedName>
</protein>
<feature type="compositionally biased region" description="Low complexity" evidence="5">
    <location>
        <begin position="394"/>
        <end position="409"/>
    </location>
</feature>
<keyword evidence="1" id="KW-0808">Transferase</keyword>
<keyword evidence="4" id="KW-0067">ATP-binding</keyword>
<evidence type="ECO:0000256" key="4">
    <source>
        <dbReference type="ARBA" id="ARBA00022840"/>
    </source>
</evidence>
<dbReference type="Gene3D" id="1.10.510.10">
    <property type="entry name" value="Transferase(Phosphotransferase) domain 1"/>
    <property type="match status" value="1"/>
</dbReference>
<dbReference type="GO" id="GO:0005524">
    <property type="term" value="F:ATP binding"/>
    <property type="evidence" value="ECO:0007669"/>
    <property type="project" value="UniProtKB-KW"/>
</dbReference>
<evidence type="ECO:0000256" key="2">
    <source>
        <dbReference type="ARBA" id="ARBA00022741"/>
    </source>
</evidence>
<dbReference type="SUPFAM" id="SSF56112">
    <property type="entry name" value="Protein kinase-like (PK-like)"/>
    <property type="match status" value="1"/>
</dbReference>
<dbReference type="RefSeq" id="WP_111336576.1">
    <property type="nucleotide sequence ID" value="NZ_CP030032.1"/>
</dbReference>
<gene>
    <name evidence="7" type="ORF">DN745_16640</name>
</gene>
<dbReference type="AlphaFoldDB" id="A0A2Z4FPD5"/>
<dbReference type="OrthoDB" id="9801841at2"/>
<reference evidence="7 8" key="1">
    <citation type="submission" date="2018-06" db="EMBL/GenBank/DDBJ databases">
        <title>Lujinxingia sediminis gen. nov. sp. nov., a new facultative anaerobic member of the class Deltaproteobacteria, and proposal of Lujinxingaceae fam. nov.</title>
        <authorList>
            <person name="Guo L.-Y."/>
            <person name="Li C.-M."/>
            <person name="Wang S."/>
            <person name="Du Z.-J."/>
        </authorList>
    </citation>
    <scope>NUCLEOTIDE SEQUENCE [LARGE SCALE GENOMIC DNA]</scope>
    <source>
        <strain evidence="7 8">FA350</strain>
    </source>
</reference>
<keyword evidence="6" id="KW-0812">Transmembrane</keyword>